<feature type="transmembrane region" description="Helical" evidence="18">
    <location>
        <begin position="36"/>
        <end position="56"/>
    </location>
</feature>
<dbReference type="Gene3D" id="3.30.565.10">
    <property type="entry name" value="Histidine kinase-like ATPase, C-terminal domain"/>
    <property type="match status" value="1"/>
</dbReference>
<keyword evidence="20" id="KW-1185">Reference proteome</keyword>
<keyword evidence="12 18" id="KW-1133">Transmembrane helix</keyword>
<dbReference type="SUPFAM" id="SSF55874">
    <property type="entry name" value="ATPase domain of HSP90 chaperone/DNA topoisomerase II/histidine kinase"/>
    <property type="match status" value="1"/>
</dbReference>
<evidence type="ECO:0000313" key="20">
    <source>
        <dbReference type="Proteomes" id="UP000675920"/>
    </source>
</evidence>
<evidence type="ECO:0000256" key="6">
    <source>
        <dbReference type="ARBA" id="ARBA00022553"/>
    </source>
</evidence>
<keyword evidence="7" id="KW-0808">Transferase</keyword>
<dbReference type="GO" id="GO:0000155">
    <property type="term" value="F:phosphorelay sensor kinase activity"/>
    <property type="evidence" value="ECO:0007669"/>
    <property type="project" value="InterPro"/>
</dbReference>
<evidence type="ECO:0000256" key="9">
    <source>
        <dbReference type="ARBA" id="ARBA00022741"/>
    </source>
</evidence>
<evidence type="ECO:0000256" key="10">
    <source>
        <dbReference type="ARBA" id="ARBA00022777"/>
    </source>
</evidence>
<dbReference type="InterPro" id="IPR005467">
    <property type="entry name" value="His_kinase_dom"/>
</dbReference>
<reference evidence="21" key="1">
    <citation type="journal article" date="1999" name="Curr. Biol.">
        <title>Signal transduction: Gyrating protein kinases.</title>
        <authorList>
            <person name="Stock J."/>
        </authorList>
    </citation>
    <scope>NUCLEOTIDE SEQUENCE</scope>
</reference>
<organism evidence="20 21">
    <name type="scientific">Derxia gummosa DSM 723</name>
    <dbReference type="NCBI Taxonomy" id="1121388"/>
    <lineage>
        <taxon>Bacteria</taxon>
        <taxon>Pseudomonadati</taxon>
        <taxon>Pseudomonadota</taxon>
        <taxon>Betaproteobacteria</taxon>
        <taxon>Burkholderiales</taxon>
        <taxon>Alcaligenaceae</taxon>
        <taxon>Derxia</taxon>
    </lineage>
</organism>
<dbReference type="PRINTS" id="PR00344">
    <property type="entry name" value="BCTRLSENSOR"/>
</dbReference>
<sequence length="673" mass="72507">MDQQGQGDDGIDTGARAPATRPPFAWTNVRRRVPRLLAAALALATLAVAGNIGFTFSEREGLRQLRVDADHRLDLFAAAVGSALDRYQHVPATIQLDRDVLDLLREPTPERADAVSDYLRRLNAHVGGIAIYVMNERGTVIASSNSLEGDDSLVGLELGFRPYFLDGLSGRVGRHFAVGEKSGVPGYYISHPVRDGARVVGVAAIKIGLRQFEDAWPMLGAPALIADGNEVVILSSQPEWRFTALTTLDIERRVDMQINRIYGDRPIPPFPIGARLAVDRDSERTDQLLRDGGHALPRAGDGLLVLGRRLDGMDWRLMMFSDLRGLRRQALVDGVLAMVAAGFLLLLALIVQQRRRLLLQRLEARRMLERVNSELEDKVVSRTRELTEANERLRHEVAERIAAEQTLRAAQDELVQAAKLAVLGQLATGITHELTQPLAAIRTLSGNAAEFLRRGNAEATAGNLEIIGRMVEQMGGIIHPLKAFARKSESRPAAVDVAHAVGNALFILDARLRGQKVEVLNRVPKGECFAWCDQNRMEQVLVNLVANAADAMQGAAVQRIVIEAGLALPGEGGGVDGADADTGAAAFAAAGDAARVFIAVTDTGTGLTPDARRRLFEPFFTTKPAGAGLGLGLSISRDIAREAGGELLADNAPAGGARFTLVLPLPPETLTDA</sequence>
<evidence type="ECO:0000256" key="7">
    <source>
        <dbReference type="ARBA" id="ARBA00022679"/>
    </source>
</evidence>
<dbReference type="SMART" id="SM00388">
    <property type="entry name" value="HisKA"/>
    <property type="match status" value="1"/>
</dbReference>
<evidence type="ECO:0000256" key="2">
    <source>
        <dbReference type="ARBA" id="ARBA00004429"/>
    </source>
</evidence>
<dbReference type="EC" id="2.7.13.3" evidence="3"/>
<dbReference type="SMART" id="SM00387">
    <property type="entry name" value="HATPase_c"/>
    <property type="match status" value="1"/>
</dbReference>
<dbReference type="SUPFAM" id="SSF103190">
    <property type="entry name" value="Sensory domain-like"/>
    <property type="match status" value="1"/>
</dbReference>
<evidence type="ECO:0000256" key="12">
    <source>
        <dbReference type="ARBA" id="ARBA00022989"/>
    </source>
</evidence>
<dbReference type="PROSITE" id="PS50109">
    <property type="entry name" value="HIS_KIN"/>
    <property type="match status" value="1"/>
</dbReference>
<protein>
    <recommendedName>
        <fullName evidence="15">C4-dicarboxylate transport sensor protein DctB</fullName>
        <ecNumber evidence="3">2.7.13.3</ecNumber>
    </recommendedName>
</protein>
<reference evidence="21" key="2">
    <citation type="journal article" date="2000" name="Trends Biochem. Sci.">
        <title>GHKL, an emergent ATPase/kinase superfamily.</title>
        <authorList>
            <person name="Dutta R."/>
            <person name="Inouye M."/>
        </authorList>
    </citation>
    <scope>NUCLEOTIDE SEQUENCE</scope>
</reference>
<dbReference type="AlphaFoldDB" id="A0A8B6XB72"/>
<dbReference type="InterPro" id="IPR029151">
    <property type="entry name" value="Sensor-like_sf"/>
</dbReference>
<keyword evidence="4" id="KW-1003">Cell membrane</keyword>
<dbReference type="PIRSF" id="PIRSF036431">
    <property type="entry name" value="STHK_DctB"/>
    <property type="match status" value="1"/>
</dbReference>
<dbReference type="InterPro" id="IPR036097">
    <property type="entry name" value="HisK_dim/P_sf"/>
</dbReference>
<dbReference type="InterPro" id="IPR004358">
    <property type="entry name" value="Sig_transdc_His_kin-like_C"/>
</dbReference>
<dbReference type="PANTHER" id="PTHR43065">
    <property type="entry name" value="SENSOR HISTIDINE KINASE"/>
    <property type="match status" value="1"/>
</dbReference>
<evidence type="ECO:0000256" key="18">
    <source>
        <dbReference type="SAM" id="Phobius"/>
    </source>
</evidence>
<keyword evidence="9" id="KW-0547">Nucleotide-binding</keyword>
<keyword evidence="8 18" id="KW-0812">Transmembrane</keyword>
<evidence type="ECO:0000256" key="4">
    <source>
        <dbReference type="ARBA" id="ARBA00022475"/>
    </source>
</evidence>
<accession>A0A8B6XB72</accession>
<dbReference type="InterPro" id="IPR036890">
    <property type="entry name" value="HATPase_C_sf"/>
</dbReference>
<evidence type="ECO:0000256" key="17">
    <source>
        <dbReference type="SAM" id="MobiDB-lite"/>
    </source>
</evidence>
<evidence type="ECO:0000256" key="8">
    <source>
        <dbReference type="ARBA" id="ARBA00022692"/>
    </source>
</evidence>
<keyword evidence="6" id="KW-0597">Phosphoprotein</keyword>
<keyword evidence="11" id="KW-0067">ATP-binding</keyword>
<feature type="domain" description="Histidine kinase" evidence="19">
    <location>
        <begin position="429"/>
        <end position="667"/>
    </location>
</feature>
<dbReference type="OrthoDB" id="9772100at2"/>
<dbReference type="SUPFAM" id="SSF47384">
    <property type="entry name" value="Homodimeric domain of signal transducing histidine kinase"/>
    <property type="match status" value="1"/>
</dbReference>
<dbReference type="PANTHER" id="PTHR43065:SF46">
    <property type="entry name" value="C4-DICARBOXYLATE TRANSPORT SENSOR PROTEIN DCTB"/>
    <property type="match status" value="1"/>
</dbReference>
<reference evidence="21" key="3">
    <citation type="submission" date="2025-08" db="UniProtKB">
        <authorList>
            <consortium name="RefSeq"/>
        </authorList>
    </citation>
    <scope>IDENTIFICATION</scope>
</reference>
<evidence type="ECO:0000256" key="13">
    <source>
        <dbReference type="ARBA" id="ARBA00023012"/>
    </source>
</evidence>
<evidence type="ECO:0000259" key="19">
    <source>
        <dbReference type="PROSITE" id="PS50109"/>
    </source>
</evidence>
<keyword evidence="5" id="KW-0997">Cell inner membrane</keyword>
<dbReference type="Gene3D" id="6.10.250.3020">
    <property type="match status" value="1"/>
</dbReference>
<proteinExistence type="predicted"/>
<feature type="region of interest" description="Disordered" evidence="17">
    <location>
        <begin position="1"/>
        <end position="22"/>
    </location>
</feature>
<dbReference type="FunFam" id="1.10.287.130:FF:000049">
    <property type="entry name" value="C4-dicarboxylate transport sensor protein DctB"/>
    <property type="match status" value="1"/>
</dbReference>
<evidence type="ECO:0000256" key="3">
    <source>
        <dbReference type="ARBA" id="ARBA00012438"/>
    </source>
</evidence>
<evidence type="ECO:0000313" key="21">
    <source>
        <dbReference type="RefSeq" id="WP_084544963.1"/>
    </source>
</evidence>
<dbReference type="CDD" id="cd00082">
    <property type="entry name" value="HisKA"/>
    <property type="match status" value="1"/>
</dbReference>
<comment type="subcellular location">
    <subcellularLocation>
        <location evidence="2">Cell inner membrane</location>
        <topology evidence="2">Multi-pass membrane protein</topology>
    </subcellularLocation>
</comment>
<evidence type="ECO:0000256" key="11">
    <source>
        <dbReference type="ARBA" id="ARBA00022840"/>
    </source>
</evidence>
<keyword evidence="16" id="KW-0175">Coiled coil</keyword>
<keyword evidence="13" id="KW-0902">Two-component regulatory system</keyword>
<keyword evidence="10 21" id="KW-0418">Kinase</keyword>
<keyword evidence="14 18" id="KW-0472">Membrane</keyword>
<evidence type="ECO:0000256" key="14">
    <source>
        <dbReference type="ARBA" id="ARBA00023136"/>
    </source>
</evidence>
<evidence type="ECO:0000256" key="1">
    <source>
        <dbReference type="ARBA" id="ARBA00000085"/>
    </source>
</evidence>
<dbReference type="InterPro" id="IPR003594">
    <property type="entry name" value="HATPase_dom"/>
</dbReference>
<dbReference type="Pfam" id="PF02518">
    <property type="entry name" value="HATPase_c"/>
    <property type="match status" value="1"/>
</dbReference>
<evidence type="ECO:0000256" key="5">
    <source>
        <dbReference type="ARBA" id="ARBA00022519"/>
    </source>
</evidence>
<dbReference type="InterPro" id="IPR017055">
    <property type="entry name" value="Sig_transdc_His_kinase_DctB"/>
</dbReference>
<dbReference type="GO" id="GO:0005524">
    <property type="term" value="F:ATP binding"/>
    <property type="evidence" value="ECO:0007669"/>
    <property type="project" value="UniProtKB-KW"/>
</dbReference>
<comment type="catalytic activity">
    <reaction evidence="1">
        <text>ATP + protein L-histidine = ADP + protein N-phospho-L-histidine.</text>
        <dbReference type="EC" id="2.7.13.3"/>
    </reaction>
</comment>
<feature type="transmembrane region" description="Helical" evidence="18">
    <location>
        <begin position="330"/>
        <end position="351"/>
    </location>
</feature>
<feature type="coiled-coil region" evidence="16">
    <location>
        <begin position="372"/>
        <end position="420"/>
    </location>
</feature>
<dbReference type="RefSeq" id="WP_084544963.1">
    <property type="nucleotide sequence ID" value="NZ_AXWS01000008.1"/>
</dbReference>
<dbReference type="InterPro" id="IPR003661">
    <property type="entry name" value="HisK_dim/P_dom"/>
</dbReference>
<dbReference type="Gene3D" id="1.10.287.130">
    <property type="match status" value="1"/>
</dbReference>
<dbReference type="GO" id="GO:0005886">
    <property type="term" value="C:plasma membrane"/>
    <property type="evidence" value="ECO:0007669"/>
    <property type="project" value="UniProtKB-SubCell"/>
</dbReference>
<dbReference type="Proteomes" id="UP000675920">
    <property type="component" value="Unplaced"/>
</dbReference>
<dbReference type="Gene3D" id="3.30.450.20">
    <property type="entry name" value="PAS domain"/>
    <property type="match status" value="2"/>
</dbReference>
<evidence type="ECO:0000256" key="16">
    <source>
        <dbReference type="SAM" id="Coils"/>
    </source>
</evidence>
<evidence type="ECO:0000256" key="15">
    <source>
        <dbReference type="ARBA" id="ARBA00073143"/>
    </source>
</evidence>
<name>A0A8B6XB72_9BURK</name>